<dbReference type="EMBL" id="JBEWZI010000019">
    <property type="protein sequence ID" value="MET7015624.1"/>
    <property type="molecule type" value="Genomic_DNA"/>
</dbReference>
<dbReference type="Pfam" id="PF01590">
    <property type="entry name" value="GAF"/>
    <property type="match status" value="1"/>
</dbReference>
<proteinExistence type="predicted"/>
<gene>
    <name evidence="4" type="ORF">ABXR19_15650</name>
</gene>
<dbReference type="Gene3D" id="3.30.450.40">
    <property type="match status" value="1"/>
</dbReference>
<keyword evidence="2" id="KW-0175">Coiled coil</keyword>
<evidence type="ECO:0000313" key="5">
    <source>
        <dbReference type="Proteomes" id="UP001549691"/>
    </source>
</evidence>
<evidence type="ECO:0000256" key="1">
    <source>
        <dbReference type="ARBA" id="ARBA00004196"/>
    </source>
</evidence>
<dbReference type="PANTHER" id="PTHR32347:SF23">
    <property type="entry name" value="BLL5650 PROTEIN"/>
    <property type="match status" value="1"/>
</dbReference>
<dbReference type="Gene3D" id="2.40.30.170">
    <property type="match status" value="1"/>
</dbReference>
<comment type="subcellular location">
    <subcellularLocation>
        <location evidence="1">Cell envelope</location>
    </subcellularLocation>
</comment>
<name>A0ABV2TNW4_9RHOO</name>
<reference evidence="4 5" key="1">
    <citation type="submission" date="2024-07" db="EMBL/GenBank/DDBJ databases">
        <title>Uliginosibacterium flavum JJ3220;KACC:17644.</title>
        <authorList>
            <person name="Kim M.K."/>
        </authorList>
    </citation>
    <scope>NUCLEOTIDE SEQUENCE [LARGE SCALE GENOMIC DNA]</scope>
    <source>
        <strain evidence="4 5">KACC:17644</strain>
    </source>
</reference>
<dbReference type="InterPro" id="IPR050465">
    <property type="entry name" value="UPF0194_transport"/>
</dbReference>
<evidence type="ECO:0000256" key="2">
    <source>
        <dbReference type="ARBA" id="ARBA00023054"/>
    </source>
</evidence>
<protein>
    <submittedName>
        <fullName evidence="4">HlyD family efflux transporter periplasmic adaptor subunit</fullName>
    </submittedName>
</protein>
<feature type="domain" description="GAF" evidence="3">
    <location>
        <begin position="35"/>
        <end position="168"/>
    </location>
</feature>
<accession>A0ABV2TNW4</accession>
<dbReference type="Gene3D" id="2.40.50.100">
    <property type="match status" value="1"/>
</dbReference>
<dbReference type="PANTHER" id="PTHR32347">
    <property type="entry name" value="EFFLUX SYSTEM COMPONENT YKNX-RELATED"/>
    <property type="match status" value="1"/>
</dbReference>
<dbReference type="SUPFAM" id="SSF111369">
    <property type="entry name" value="HlyD-like secretion proteins"/>
    <property type="match status" value="1"/>
</dbReference>
<comment type="caution">
    <text evidence="4">The sequence shown here is derived from an EMBL/GenBank/DDBJ whole genome shotgun (WGS) entry which is preliminary data.</text>
</comment>
<dbReference type="Proteomes" id="UP001549691">
    <property type="component" value="Unassembled WGS sequence"/>
</dbReference>
<dbReference type="InterPro" id="IPR029016">
    <property type="entry name" value="GAF-like_dom_sf"/>
</dbReference>
<dbReference type="RefSeq" id="WP_354602080.1">
    <property type="nucleotide sequence ID" value="NZ_JBEWZI010000019.1"/>
</dbReference>
<sequence>MNETLPPEPVRNTGQSSNGIALLAVLDALSQPDFAQAAAAVASVLAKELSCTRVGVGMTRGRSTELVALSGMADTRQELELPRKIAAAMNEAVDQHVSLRYPVTAADAPHITLMQGELASAELGAALLSIPLPYQQTAIGALTLMRGIDRKWSDAELADAEQMAALIGPVLMLKQRAHEPLLTRLRHLPANTLQRLRKPGSSGVKLLALLLTFFLAFAFSLPVNDQVTAHARLEGVIQRSISAPVDSFIQDVLVRPGAQVSEGELLLTLTDQDQRFEQSRLEAELGRFRNEQAEAFARQDRSKMVGSQARVEEIAAQLALVIEKINQTRITAPFPGIVIRGDQQQQAGAPVKRGEVLMVLSPSADFRLVLQIDEHDIAHISAGQTGRVAFSALPDTSFPLQIQRITPVASISGGNNSFEVEAGLAGRNSALRSGLEGVAHIAMGKRPLAMIWGSRALDWLNFQLWILFG</sequence>
<organism evidence="4 5">
    <name type="scientific">Uliginosibacterium flavum</name>
    <dbReference type="NCBI Taxonomy" id="1396831"/>
    <lineage>
        <taxon>Bacteria</taxon>
        <taxon>Pseudomonadati</taxon>
        <taxon>Pseudomonadota</taxon>
        <taxon>Betaproteobacteria</taxon>
        <taxon>Rhodocyclales</taxon>
        <taxon>Zoogloeaceae</taxon>
        <taxon>Uliginosibacterium</taxon>
    </lineage>
</organism>
<evidence type="ECO:0000259" key="3">
    <source>
        <dbReference type="Pfam" id="PF01590"/>
    </source>
</evidence>
<keyword evidence="5" id="KW-1185">Reference proteome</keyword>
<evidence type="ECO:0000313" key="4">
    <source>
        <dbReference type="EMBL" id="MET7015624.1"/>
    </source>
</evidence>
<dbReference type="InterPro" id="IPR003018">
    <property type="entry name" value="GAF"/>
</dbReference>
<dbReference type="SUPFAM" id="SSF55781">
    <property type="entry name" value="GAF domain-like"/>
    <property type="match status" value="1"/>
</dbReference>